<comment type="caution">
    <text evidence="3">The sequence shown here is derived from an EMBL/GenBank/DDBJ whole genome shotgun (WGS) entry which is preliminary data.</text>
</comment>
<dbReference type="RefSeq" id="WP_118655454.1">
    <property type="nucleotide sequence ID" value="NZ_JACOOK010000002.1"/>
</dbReference>
<dbReference type="PANTHER" id="PTHR43265">
    <property type="entry name" value="ESTERASE ESTD"/>
    <property type="match status" value="1"/>
</dbReference>
<dbReference type="Pfam" id="PF12146">
    <property type="entry name" value="Hydrolase_4"/>
    <property type="match status" value="1"/>
</dbReference>
<organism evidence="3 4">
    <name type="scientific">Alistipes hominis</name>
    <dbReference type="NCBI Taxonomy" id="2763015"/>
    <lineage>
        <taxon>Bacteria</taxon>
        <taxon>Pseudomonadati</taxon>
        <taxon>Bacteroidota</taxon>
        <taxon>Bacteroidia</taxon>
        <taxon>Bacteroidales</taxon>
        <taxon>Rikenellaceae</taxon>
        <taxon>Alistipes</taxon>
    </lineage>
</organism>
<reference evidence="3 4" key="1">
    <citation type="submission" date="2020-08" db="EMBL/GenBank/DDBJ databases">
        <title>Genome public.</title>
        <authorList>
            <person name="Liu C."/>
            <person name="Sun Q."/>
        </authorList>
    </citation>
    <scope>NUCLEOTIDE SEQUENCE [LARGE SCALE GENOMIC DNA]</scope>
    <source>
        <strain evidence="3 4">New-7</strain>
    </source>
</reference>
<dbReference type="Gene3D" id="3.40.50.1820">
    <property type="entry name" value="alpha/beta hydrolase"/>
    <property type="match status" value="1"/>
</dbReference>
<evidence type="ECO:0000313" key="4">
    <source>
        <dbReference type="Proteomes" id="UP000636891"/>
    </source>
</evidence>
<keyword evidence="1" id="KW-0732">Signal</keyword>
<feature type="chain" id="PRO_5047050859" evidence="1">
    <location>
        <begin position="20"/>
        <end position="480"/>
    </location>
</feature>
<dbReference type="EMBL" id="JACOOK010000002">
    <property type="protein sequence ID" value="MBC5616153.1"/>
    <property type="molecule type" value="Genomic_DNA"/>
</dbReference>
<evidence type="ECO:0000259" key="2">
    <source>
        <dbReference type="Pfam" id="PF12146"/>
    </source>
</evidence>
<evidence type="ECO:0000313" key="3">
    <source>
        <dbReference type="EMBL" id="MBC5616153.1"/>
    </source>
</evidence>
<gene>
    <name evidence="3" type="ORF">H8S08_03850</name>
</gene>
<dbReference type="GO" id="GO:0016787">
    <property type="term" value="F:hydrolase activity"/>
    <property type="evidence" value="ECO:0007669"/>
    <property type="project" value="UniProtKB-KW"/>
</dbReference>
<dbReference type="SUPFAM" id="SSF53474">
    <property type="entry name" value="alpha/beta-Hydrolases"/>
    <property type="match status" value="1"/>
</dbReference>
<dbReference type="Proteomes" id="UP000636891">
    <property type="component" value="Unassembled WGS sequence"/>
</dbReference>
<sequence>MYPIKKILLIFLLSTPVIAVSRTAEPLQPNFYEGDAVAGAHRLRMQFIVQKDPSGNFSAKMNVPAQGTFDYPATVGYEQDSVVFRVEKPADAYFKGKIKADSIVGEWHNYGKKFPLTLRKSVDRIKLRPQYPQPPFPYAEQDVIYYNGDSSIRYGATLTLPEKGERFPVALLITGSGQQDRNETLFDHQPFRVIADYLGRRGIAVLRVDDRGCGQTTGDLRQATSEDFARDVLEGVRYLKNRPEIDPAKIGLAGHSEGGLIALIAAQDNPDIAFIVSLAGPGVPGIEIFLSQQEHALKKIIQDQTTIDLSQSLNRIIFSDLIANPQQKAEVIYSRRLKEWVSGQDSNTVKKMMPTFKSEQDLEPDSLTKLVGPMNIPWYRYFMASDPGKLIGQIRCPMLILNGEKDMQVYCDLNMDGLEKSCREAGKTNVEFRRFPGLNHLFQHCETGEPDEYGSIDETFAPEALDLIAEWIGKTTGSSR</sequence>
<protein>
    <submittedName>
        <fullName evidence="3">Alpha/beta fold hydrolase</fullName>
    </submittedName>
</protein>
<evidence type="ECO:0000256" key="1">
    <source>
        <dbReference type="SAM" id="SignalP"/>
    </source>
</evidence>
<feature type="domain" description="Serine aminopeptidase S33" evidence="2">
    <location>
        <begin position="194"/>
        <end position="441"/>
    </location>
</feature>
<dbReference type="InterPro" id="IPR022742">
    <property type="entry name" value="Hydrolase_4"/>
</dbReference>
<name>A0ABR7CKH3_9BACT</name>
<accession>A0ABR7CKH3</accession>
<dbReference type="InterPro" id="IPR029058">
    <property type="entry name" value="AB_hydrolase_fold"/>
</dbReference>
<keyword evidence="4" id="KW-1185">Reference proteome</keyword>
<feature type="signal peptide" evidence="1">
    <location>
        <begin position="1"/>
        <end position="19"/>
    </location>
</feature>
<dbReference type="InterPro" id="IPR053145">
    <property type="entry name" value="AB_hydrolase_Est10"/>
</dbReference>
<proteinExistence type="predicted"/>
<dbReference type="PANTHER" id="PTHR43265:SF1">
    <property type="entry name" value="ESTERASE ESTD"/>
    <property type="match status" value="1"/>
</dbReference>
<keyword evidence="3" id="KW-0378">Hydrolase</keyword>